<dbReference type="KEGG" id="pbs:Plabr_2998"/>
<evidence type="ECO:0000256" key="5">
    <source>
        <dbReference type="SAM" id="MobiDB-lite"/>
    </source>
</evidence>
<feature type="chain" id="PRO_5003256249" evidence="6">
    <location>
        <begin position="29"/>
        <end position="1039"/>
    </location>
</feature>
<keyword evidence="3 4" id="KW-0408">Iron</keyword>
<evidence type="ECO:0000256" key="1">
    <source>
        <dbReference type="ARBA" id="ARBA00022617"/>
    </source>
</evidence>
<dbReference type="GO" id="GO:0046872">
    <property type="term" value="F:metal ion binding"/>
    <property type="evidence" value="ECO:0007669"/>
    <property type="project" value="UniProtKB-KW"/>
</dbReference>
<keyword evidence="6" id="KW-0732">Signal</keyword>
<keyword evidence="9" id="KW-1185">Reference proteome</keyword>
<dbReference type="GO" id="GO:0020037">
    <property type="term" value="F:heme binding"/>
    <property type="evidence" value="ECO:0007669"/>
    <property type="project" value="InterPro"/>
</dbReference>
<keyword evidence="2 4" id="KW-0479">Metal-binding</keyword>
<proteinExistence type="predicted"/>
<gene>
    <name evidence="8" type="ordered locus">Plabr_2998</name>
</gene>
<evidence type="ECO:0000256" key="4">
    <source>
        <dbReference type="PROSITE-ProRule" id="PRU00433"/>
    </source>
</evidence>
<dbReference type="RefSeq" id="WP_013629316.1">
    <property type="nucleotide sequence ID" value="NC_015174.1"/>
</dbReference>
<evidence type="ECO:0000313" key="8">
    <source>
        <dbReference type="EMBL" id="ADY60595.1"/>
    </source>
</evidence>
<dbReference type="Gene3D" id="1.10.760.10">
    <property type="entry name" value="Cytochrome c-like domain"/>
    <property type="match status" value="1"/>
</dbReference>
<dbReference type="PROSITE" id="PS51007">
    <property type="entry name" value="CYTC"/>
    <property type="match status" value="1"/>
</dbReference>
<dbReference type="InterPro" id="IPR011041">
    <property type="entry name" value="Quinoprot_gluc/sorb_DH_b-prop"/>
</dbReference>
<organism evidence="8 9">
    <name type="scientific">Rubinisphaera brasiliensis (strain ATCC 49424 / DSM 5305 / JCM 21570 / IAM 15109 / NBRC 103401 / IFAM 1448)</name>
    <name type="common">Planctomyces brasiliensis</name>
    <dbReference type="NCBI Taxonomy" id="756272"/>
    <lineage>
        <taxon>Bacteria</taxon>
        <taxon>Pseudomonadati</taxon>
        <taxon>Planctomycetota</taxon>
        <taxon>Planctomycetia</taxon>
        <taxon>Planctomycetales</taxon>
        <taxon>Planctomycetaceae</taxon>
        <taxon>Rubinisphaera</taxon>
    </lineage>
</organism>
<dbReference type="OrthoDB" id="223239at2"/>
<dbReference type="SUPFAM" id="SSF50952">
    <property type="entry name" value="Soluble quinoprotein glucose dehydrogenase"/>
    <property type="match status" value="1"/>
</dbReference>
<sequence length="1039" mass="115365">MSSPFDSLHWIGLLLLCFSISEAQPANAQTNPSISVQAPTVSPSKTYDSAESPTEVKPVDFSQGPKPQWIWGPSASVNYQLRKTFQATSRTGSIRATCDNRMRLLLNGREIASSTEWQSPVTVDLSRFLKVGENVLTAEVGNEGGVAAFLAKMVLETPDGKPQVLVSDTTWECINPAKPDQSQAIKSLGELGKSPWGNVFDSDEQLNAIERNVFSVRDGFQVELLYTVPKEEQGSWVAISFDEQGRLIASDQGDKGLWRITPPAIGSDESTRVEKLNLDITSAQGLLHAFDSLYLCVNGGPGSGLYRARDTNGDDQYDDLTKLKSLRGGGEHGPHALRLSPDGQSIYLIAGNHTEVPDDFQSSRIPTNWAEDLLLPRQWDARGHARGRLAPGGWIAITDPEGADWEMFSVGYRNPYDMDFNADGELFAYDADMEWDMGMPWYRPTRIVHATSGSEFGWRSGTGKWPTYYPDSLPPAVEIGPGSPVGVTFGYGTRFPARYQKSMYILDWTFGTMYAVHLTPDGASYTAKKEEFLSRSPLPLTDAAVGPDGALYFTVGGRGTQSELYRVTYQGGESTEPIDPRDEQYRDLRHLRRQLENLHQSQENPAAAVDFLWPHLGHPDRFIRYAARVALENQPVDVWWNRFAAETDPQRIISAAIAIARQGNSEHQNQVLKSLNGISFATLSEQPQLELLRAYQLAFIRLGQPEVEQAQATLQKLEPHYPAATPELNLELCQLLVYLESPTVVAKTLQLLKAPRGDETVDMQNLLARNRGYGGTIAKILANQPDREKIAYAFALRDMKKHWTIPERQFYFEWLSEAAKWNGGASYRGFIENIDQEAYDNATDSERLAVESSGARQPYVAPELPKPLGPGRNWTVADVEAMTEEVMKGRDFENGERAFAAARCVLCHRFAGDGGATGPDLTQSSGRFSLKDLAEAIIEPSKIISDQYRAHVVLTDEGRVYTGRIVSETSESLILLTDPEDASKVVELSRDQIEETSPSPTSIMPQDLLKDLNRDEVLDLMAYLLSRGNPDHAAFKKKR</sequence>
<dbReference type="InterPro" id="IPR009056">
    <property type="entry name" value="Cyt_c-like_dom"/>
</dbReference>
<evidence type="ECO:0000259" key="7">
    <source>
        <dbReference type="PROSITE" id="PS51007"/>
    </source>
</evidence>
<dbReference type="PANTHER" id="PTHR33546">
    <property type="entry name" value="LARGE, MULTIFUNCTIONAL SECRETED PROTEIN-RELATED"/>
    <property type="match status" value="1"/>
</dbReference>
<dbReference type="Pfam" id="PF00034">
    <property type="entry name" value="Cytochrom_C"/>
    <property type="match status" value="1"/>
</dbReference>
<evidence type="ECO:0000256" key="2">
    <source>
        <dbReference type="ARBA" id="ARBA00022723"/>
    </source>
</evidence>
<feature type="signal peptide" evidence="6">
    <location>
        <begin position="1"/>
        <end position="28"/>
    </location>
</feature>
<dbReference type="eggNOG" id="COG2133">
    <property type="taxonomic scope" value="Bacteria"/>
</dbReference>
<dbReference type="Gene3D" id="2.60.120.260">
    <property type="entry name" value="Galactose-binding domain-like"/>
    <property type="match status" value="1"/>
</dbReference>
<feature type="compositionally biased region" description="Polar residues" evidence="5">
    <location>
        <begin position="28"/>
        <end position="52"/>
    </location>
</feature>
<dbReference type="Proteomes" id="UP000006860">
    <property type="component" value="Chromosome"/>
</dbReference>
<keyword evidence="1 4" id="KW-0349">Heme</keyword>
<dbReference type="InterPro" id="IPR008979">
    <property type="entry name" value="Galactose-bd-like_sf"/>
</dbReference>
<evidence type="ECO:0000256" key="3">
    <source>
        <dbReference type="ARBA" id="ARBA00023004"/>
    </source>
</evidence>
<reference evidence="9" key="1">
    <citation type="submission" date="2011-02" db="EMBL/GenBank/DDBJ databases">
        <title>The complete genome of Planctomyces brasiliensis DSM 5305.</title>
        <authorList>
            <person name="Lucas S."/>
            <person name="Copeland A."/>
            <person name="Lapidus A."/>
            <person name="Bruce D."/>
            <person name="Goodwin L."/>
            <person name="Pitluck S."/>
            <person name="Kyrpides N."/>
            <person name="Mavromatis K."/>
            <person name="Pagani I."/>
            <person name="Ivanova N."/>
            <person name="Ovchinnikova G."/>
            <person name="Lu M."/>
            <person name="Detter J.C."/>
            <person name="Han C."/>
            <person name="Land M."/>
            <person name="Hauser L."/>
            <person name="Markowitz V."/>
            <person name="Cheng J.-F."/>
            <person name="Hugenholtz P."/>
            <person name="Woyke T."/>
            <person name="Wu D."/>
            <person name="Tindall B."/>
            <person name="Pomrenke H.G."/>
            <person name="Brambilla E."/>
            <person name="Klenk H.-P."/>
            <person name="Eisen J.A."/>
        </authorList>
    </citation>
    <scope>NUCLEOTIDE SEQUENCE [LARGE SCALE GENOMIC DNA]</scope>
    <source>
        <strain evidence="9">ATCC 49424 / DSM 5305 / JCM 21570 / NBRC 103401 / IFAM 1448</strain>
    </source>
</reference>
<evidence type="ECO:0000256" key="6">
    <source>
        <dbReference type="SAM" id="SignalP"/>
    </source>
</evidence>
<dbReference type="EMBL" id="CP002546">
    <property type="protein sequence ID" value="ADY60595.1"/>
    <property type="molecule type" value="Genomic_DNA"/>
</dbReference>
<dbReference type="SUPFAM" id="SSF49785">
    <property type="entry name" value="Galactose-binding domain-like"/>
    <property type="match status" value="1"/>
</dbReference>
<dbReference type="InterPro" id="IPR011042">
    <property type="entry name" value="6-blade_b-propeller_TolB-like"/>
</dbReference>
<name>F0SH54_RUBBR</name>
<dbReference type="NCBIfam" id="TIGR02603">
    <property type="entry name" value="CxxCH_TIGR02603"/>
    <property type="match status" value="1"/>
</dbReference>
<dbReference type="AlphaFoldDB" id="F0SH54"/>
<dbReference type="Gene3D" id="2.120.10.30">
    <property type="entry name" value="TolB, C-terminal domain"/>
    <property type="match status" value="1"/>
</dbReference>
<accession>F0SH54</accession>
<feature type="region of interest" description="Disordered" evidence="5">
    <location>
        <begin position="28"/>
        <end position="61"/>
    </location>
</feature>
<dbReference type="STRING" id="756272.Plabr_2998"/>
<dbReference type="HOGENOM" id="CLU_313501_0_0_0"/>
<dbReference type="InterPro" id="IPR036909">
    <property type="entry name" value="Cyt_c-like_dom_sf"/>
</dbReference>
<dbReference type="GO" id="GO:0009055">
    <property type="term" value="F:electron transfer activity"/>
    <property type="evidence" value="ECO:0007669"/>
    <property type="project" value="InterPro"/>
</dbReference>
<protein>
    <submittedName>
        <fullName evidence="8">Heme-binding protein</fullName>
    </submittedName>
</protein>
<dbReference type="PANTHER" id="PTHR33546:SF1">
    <property type="entry name" value="LARGE, MULTIFUNCTIONAL SECRETED PROTEIN"/>
    <property type="match status" value="1"/>
</dbReference>
<evidence type="ECO:0000313" key="9">
    <source>
        <dbReference type="Proteomes" id="UP000006860"/>
    </source>
</evidence>
<dbReference type="InterPro" id="IPR013427">
    <property type="entry name" value="Haem-bd_dom_put"/>
</dbReference>
<feature type="domain" description="Cytochrome c" evidence="7">
    <location>
        <begin position="890"/>
        <end position="1028"/>
    </location>
</feature>
<dbReference type="SUPFAM" id="SSF46626">
    <property type="entry name" value="Cytochrome c"/>
    <property type="match status" value="1"/>
</dbReference>